<dbReference type="Gene3D" id="3.40.50.10140">
    <property type="entry name" value="Toll/interleukin-1 receptor homology (TIR) domain"/>
    <property type="match status" value="1"/>
</dbReference>
<keyword evidence="4" id="KW-1185">Reference proteome</keyword>
<dbReference type="RefSeq" id="WP_111326055.1">
    <property type="nucleotide sequence ID" value="NZ_BIFX01000001.1"/>
</dbReference>
<keyword evidence="1" id="KW-0812">Transmembrane</keyword>
<feature type="domain" description="FHA" evidence="2">
    <location>
        <begin position="152"/>
        <end position="202"/>
    </location>
</feature>
<sequence length="536" mass="60548">MGTLLLQVFPPLTVEMILLLAVLLLIVLIPILAFLLYIVQKRDRETPVPAFSGGEQLASGSVPVAAEPLQLHSSTPLPVEGPHCPRCGAWVRPDDVFCMMCGYRLREESPQEAETERVIPVPPPEPEPLPARLLVKLEGQVLQEHVLLHRLTSIGRSSKNMIALTGDKVASRHHAMLAREGERYLLTDEGSLNGTFINGKKLIPHRSYTLQDGMLIRIGSHELQFEQPKRIEDLPTVIQQVPEEIFAGTRKTTPREVSASPAELFFTAVFPRELSAATWETLLIYSYLEAFREYVFQEIERFQIERRRFPLATAGLPALLQTSNITLVPEGEGIHFSPKRLTFKGIEGVHCSSFSFAVNQQWVGCRVPCTLSIYIGPLLVARLKMTSFCLEATQQRTSHVPLERVTTRIARKVYPAYSFNDTMIARACLETAQALHFAFPLEVEAVRRRRAITPELEHKIAEADLFQLFWSSYAAQSDFLTKEWELALRKQSELRQDFLCPVYWDVPPPSPVPRLASLSFSYLPVYTFLHPETGIE</sequence>
<dbReference type="EMBL" id="QKUF01000039">
    <property type="protein sequence ID" value="PZW20817.1"/>
    <property type="molecule type" value="Genomic_DNA"/>
</dbReference>
<comment type="caution">
    <text evidence="3">The sequence shown here is derived from an EMBL/GenBank/DDBJ whole genome shotgun (WGS) entry which is preliminary data.</text>
</comment>
<name>A0A326U592_THEHA</name>
<dbReference type="InterPro" id="IPR050923">
    <property type="entry name" value="Cell_Proc_Reg/RNA_Proc"/>
</dbReference>
<feature type="transmembrane region" description="Helical" evidence="1">
    <location>
        <begin position="16"/>
        <end position="39"/>
    </location>
</feature>
<organism evidence="3 4">
    <name type="scientific">Thermosporothrix hazakensis</name>
    <dbReference type="NCBI Taxonomy" id="644383"/>
    <lineage>
        <taxon>Bacteria</taxon>
        <taxon>Bacillati</taxon>
        <taxon>Chloroflexota</taxon>
        <taxon>Ktedonobacteria</taxon>
        <taxon>Ktedonobacterales</taxon>
        <taxon>Thermosporotrichaceae</taxon>
        <taxon>Thermosporothrix</taxon>
    </lineage>
</organism>
<reference evidence="3 4" key="1">
    <citation type="submission" date="2018-06" db="EMBL/GenBank/DDBJ databases">
        <title>Genomic Encyclopedia of Archaeal and Bacterial Type Strains, Phase II (KMG-II): from individual species to whole genera.</title>
        <authorList>
            <person name="Goeker M."/>
        </authorList>
    </citation>
    <scope>NUCLEOTIDE SEQUENCE [LARGE SCALE GENOMIC DNA]</scope>
    <source>
        <strain evidence="3 4">ATCC BAA-1881</strain>
    </source>
</reference>
<dbReference type="Pfam" id="PF00498">
    <property type="entry name" value="FHA"/>
    <property type="match status" value="1"/>
</dbReference>
<dbReference type="Pfam" id="PF13240">
    <property type="entry name" value="Zn_Ribbon_1"/>
    <property type="match status" value="1"/>
</dbReference>
<dbReference type="CDD" id="cd00060">
    <property type="entry name" value="FHA"/>
    <property type="match status" value="1"/>
</dbReference>
<evidence type="ECO:0000256" key="1">
    <source>
        <dbReference type="SAM" id="Phobius"/>
    </source>
</evidence>
<dbReference type="Gene3D" id="2.60.200.20">
    <property type="match status" value="1"/>
</dbReference>
<dbReference type="OrthoDB" id="1683123at2"/>
<dbReference type="SUPFAM" id="SSF49879">
    <property type="entry name" value="SMAD/FHA domain"/>
    <property type="match status" value="1"/>
</dbReference>
<dbReference type="Proteomes" id="UP000248806">
    <property type="component" value="Unassembled WGS sequence"/>
</dbReference>
<dbReference type="AlphaFoldDB" id="A0A326U592"/>
<proteinExistence type="predicted"/>
<dbReference type="InterPro" id="IPR026870">
    <property type="entry name" value="Zinc_ribbon_dom"/>
</dbReference>
<keyword evidence="1" id="KW-0472">Membrane</keyword>
<evidence type="ECO:0000313" key="4">
    <source>
        <dbReference type="Proteomes" id="UP000248806"/>
    </source>
</evidence>
<dbReference type="InterPro" id="IPR000253">
    <property type="entry name" value="FHA_dom"/>
</dbReference>
<dbReference type="SMART" id="SM00240">
    <property type="entry name" value="FHA"/>
    <property type="match status" value="1"/>
</dbReference>
<dbReference type="InterPro" id="IPR035897">
    <property type="entry name" value="Toll_tir_struct_dom_sf"/>
</dbReference>
<dbReference type="PROSITE" id="PS50006">
    <property type="entry name" value="FHA_DOMAIN"/>
    <property type="match status" value="1"/>
</dbReference>
<dbReference type="InterPro" id="IPR008984">
    <property type="entry name" value="SMAD_FHA_dom_sf"/>
</dbReference>
<evidence type="ECO:0000313" key="3">
    <source>
        <dbReference type="EMBL" id="PZW20817.1"/>
    </source>
</evidence>
<dbReference type="PANTHER" id="PTHR23308">
    <property type="entry name" value="NUCLEAR INHIBITOR OF PROTEIN PHOSPHATASE-1"/>
    <property type="match status" value="1"/>
</dbReference>
<protein>
    <submittedName>
        <fullName evidence="3">PSer/pThr/pTyr-binding forkhead associated (FHA) protein</fullName>
    </submittedName>
</protein>
<evidence type="ECO:0000259" key="2">
    <source>
        <dbReference type="PROSITE" id="PS50006"/>
    </source>
</evidence>
<gene>
    <name evidence="3" type="ORF">EI42_05823</name>
</gene>
<accession>A0A326U592</accession>
<keyword evidence="1" id="KW-1133">Transmembrane helix</keyword>